<dbReference type="PROSITE" id="PS51294">
    <property type="entry name" value="HTH_MYB"/>
    <property type="match status" value="1"/>
</dbReference>
<evidence type="ECO:0000259" key="3">
    <source>
        <dbReference type="PROSITE" id="PS51294"/>
    </source>
</evidence>
<dbReference type="InterPro" id="IPR001005">
    <property type="entry name" value="SANT/Myb"/>
</dbReference>
<dbReference type="SMART" id="SM00717">
    <property type="entry name" value="SANT"/>
    <property type="match status" value="1"/>
</dbReference>
<evidence type="ECO:0000313" key="4">
    <source>
        <dbReference type="EMBL" id="KAG7408194.1"/>
    </source>
</evidence>
<evidence type="ECO:0000259" key="2">
    <source>
        <dbReference type="PROSITE" id="PS50090"/>
    </source>
</evidence>
<sequence>MTSNATHQRPTRSQDKWSAAEDALIIRLRGRNMKWEDISKCMPGRSAIACRLHYQNFLERRSEWDEERKNKLARLYESHIFKPEIWAKVAEEMAVPWRAVEAMHWQLGEKDMARRAGVIPFSLSAANAKENNRSLPSRSHVHLQPSGTMSRDSGVPSRRTLHNRPLMPASTRIISSRQESVPPPPRLPMGPDSARVQYVPGPGLAPIQKQPLSRPPGMLPGVDGLIHGISPYSATATVPNTGPITEVAQSTLGATLASYSLELAGSKRKASPDGFSYNAPKVRRISQGLLSS</sequence>
<proteinExistence type="predicted"/>
<dbReference type="CDD" id="cd00167">
    <property type="entry name" value="SANT"/>
    <property type="match status" value="1"/>
</dbReference>
<evidence type="ECO:0000313" key="5">
    <source>
        <dbReference type="Proteomes" id="UP000694050"/>
    </source>
</evidence>
<organism evidence="4 5">
    <name type="scientific">Fusarium oxysporum f. sp. rapae</name>
    <dbReference type="NCBI Taxonomy" id="485398"/>
    <lineage>
        <taxon>Eukaryota</taxon>
        <taxon>Fungi</taxon>
        <taxon>Dikarya</taxon>
        <taxon>Ascomycota</taxon>
        <taxon>Pezizomycotina</taxon>
        <taxon>Sordariomycetes</taxon>
        <taxon>Hypocreomycetidae</taxon>
        <taxon>Hypocreales</taxon>
        <taxon>Nectriaceae</taxon>
        <taxon>Fusarium</taxon>
        <taxon>Fusarium oxysporum species complex</taxon>
    </lineage>
</organism>
<dbReference type="EMBL" id="JAELUQ010000009">
    <property type="protein sequence ID" value="KAG7408194.1"/>
    <property type="molecule type" value="Genomic_DNA"/>
</dbReference>
<gene>
    <name evidence="4" type="ORF">Forpe1208_v012411</name>
</gene>
<evidence type="ECO:0000256" key="1">
    <source>
        <dbReference type="SAM" id="MobiDB-lite"/>
    </source>
</evidence>
<reference evidence="4" key="1">
    <citation type="submission" date="2021-04" db="EMBL/GenBank/DDBJ databases">
        <title>First draft genome resource for Brassicaceae pathogens Fusarium oxysporum f. sp. raphani and Fusarium oxysporum f. sp. rapae.</title>
        <authorList>
            <person name="Asai S."/>
        </authorList>
    </citation>
    <scope>NUCLEOTIDE SEQUENCE</scope>
    <source>
        <strain evidence="4">Tf1208</strain>
    </source>
</reference>
<feature type="domain" description="Myb-like" evidence="2">
    <location>
        <begin position="9"/>
        <end position="58"/>
    </location>
</feature>
<feature type="domain" description="HTH myb-type" evidence="3">
    <location>
        <begin position="9"/>
        <end position="62"/>
    </location>
</feature>
<accession>A0A8J5NNA9</accession>
<dbReference type="Proteomes" id="UP000694050">
    <property type="component" value="Unassembled WGS sequence"/>
</dbReference>
<dbReference type="PROSITE" id="PS50090">
    <property type="entry name" value="MYB_LIKE"/>
    <property type="match status" value="1"/>
</dbReference>
<dbReference type="AlphaFoldDB" id="A0A8J5NNA9"/>
<protein>
    <recommendedName>
        <fullName evidence="6">DRPLA protein</fullName>
    </recommendedName>
</protein>
<feature type="region of interest" description="Disordered" evidence="1">
    <location>
        <begin position="130"/>
        <end position="163"/>
    </location>
</feature>
<name>A0A8J5NNA9_FUSOX</name>
<dbReference type="Pfam" id="PF00249">
    <property type="entry name" value="Myb_DNA-binding"/>
    <property type="match status" value="1"/>
</dbReference>
<dbReference type="InterPro" id="IPR017930">
    <property type="entry name" value="Myb_dom"/>
</dbReference>
<comment type="caution">
    <text evidence="4">The sequence shown here is derived from an EMBL/GenBank/DDBJ whole genome shotgun (WGS) entry which is preliminary data.</text>
</comment>
<evidence type="ECO:0008006" key="6">
    <source>
        <dbReference type="Google" id="ProtNLM"/>
    </source>
</evidence>